<reference evidence="13 14" key="1">
    <citation type="submission" date="2018-06" db="EMBL/GenBank/DDBJ databases">
        <authorList>
            <consortium name="Pathogen Informatics"/>
            <person name="Doyle S."/>
        </authorList>
    </citation>
    <scope>NUCLEOTIDE SEQUENCE [LARGE SCALE GENOMIC DNA]</scope>
    <source>
        <strain evidence="13 14">NCTC13336</strain>
    </source>
</reference>
<organism evidence="13 14">
    <name type="scientific">Kingella potus</name>
    <dbReference type="NCBI Taxonomy" id="265175"/>
    <lineage>
        <taxon>Bacteria</taxon>
        <taxon>Pseudomonadati</taxon>
        <taxon>Pseudomonadota</taxon>
        <taxon>Betaproteobacteria</taxon>
        <taxon>Neisseriales</taxon>
        <taxon>Neisseriaceae</taxon>
        <taxon>Kingella</taxon>
    </lineage>
</organism>
<evidence type="ECO:0000256" key="8">
    <source>
        <dbReference type="ARBA" id="ARBA00023136"/>
    </source>
</evidence>
<evidence type="ECO:0000256" key="9">
    <source>
        <dbReference type="ARBA" id="ARBA00025772"/>
    </source>
</evidence>
<evidence type="ECO:0000256" key="4">
    <source>
        <dbReference type="ARBA" id="ARBA00022481"/>
    </source>
</evidence>
<name>A0A377R3H3_9NEIS</name>
<evidence type="ECO:0000313" key="13">
    <source>
        <dbReference type="EMBL" id="STR00861.1"/>
    </source>
</evidence>
<dbReference type="Pfam" id="PF12019">
    <property type="entry name" value="GspH"/>
    <property type="match status" value="1"/>
</dbReference>
<keyword evidence="14" id="KW-1185">Reference proteome</keyword>
<evidence type="ECO:0000256" key="3">
    <source>
        <dbReference type="ARBA" id="ARBA00022475"/>
    </source>
</evidence>
<evidence type="ECO:0000256" key="2">
    <source>
        <dbReference type="ARBA" id="ARBA00021549"/>
    </source>
</evidence>
<proteinExistence type="inferred from homology"/>
<dbReference type="GO" id="GO:0005886">
    <property type="term" value="C:plasma membrane"/>
    <property type="evidence" value="ECO:0007669"/>
    <property type="project" value="UniProtKB-SubCell"/>
</dbReference>
<dbReference type="NCBIfam" id="TIGR02532">
    <property type="entry name" value="IV_pilin_GFxxxE"/>
    <property type="match status" value="1"/>
</dbReference>
<evidence type="ECO:0000256" key="5">
    <source>
        <dbReference type="ARBA" id="ARBA00022519"/>
    </source>
</evidence>
<evidence type="ECO:0000256" key="1">
    <source>
        <dbReference type="ARBA" id="ARBA00004377"/>
    </source>
</evidence>
<evidence type="ECO:0000256" key="6">
    <source>
        <dbReference type="ARBA" id="ARBA00022692"/>
    </source>
</evidence>
<evidence type="ECO:0000256" key="11">
    <source>
        <dbReference type="SAM" id="Phobius"/>
    </source>
</evidence>
<dbReference type="InterPro" id="IPR022346">
    <property type="entry name" value="T2SS_GspH"/>
</dbReference>
<dbReference type="GO" id="GO:0015628">
    <property type="term" value="P:protein secretion by the type II secretion system"/>
    <property type="evidence" value="ECO:0007669"/>
    <property type="project" value="InterPro"/>
</dbReference>
<evidence type="ECO:0000256" key="7">
    <source>
        <dbReference type="ARBA" id="ARBA00022989"/>
    </source>
</evidence>
<dbReference type="Proteomes" id="UP000254293">
    <property type="component" value="Unassembled WGS sequence"/>
</dbReference>
<keyword evidence="8 11" id="KW-0472">Membrane</keyword>
<evidence type="ECO:0000256" key="10">
    <source>
        <dbReference type="ARBA" id="ARBA00030775"/>
    </source>
</evidence>
<dbReference type="PROSITE" id="PS00409">
    <property type="entry name" value="PROKAR_NTER_METHYL"/>
    <property type="match status" value="1"/>
</dbReference>
<keyword evidence="5" id="KW-0997">Cell inner membrane</keyword>
<feature type="transmembrane region" description="Helical" evidence="11">
    <location>
        <begin position="7"/>
        <end position="28"/>
    </location>
</feature>
<dbReference type="RefSeq" id="WP_115308074.1">
    <property type="nucleotide sequence ID" value="NZ_CP091516.1"/>
</dbReference>
<dbReference type="AlphaFoldDB" id="A0A377R3H3"/>
<gene>
    <name evidence="13" type="primary">fimA_4</name>
    <name evidence="13" type="ORF">NCTC13336_01085</name>
</gene>
<comment type="similarity">
    <text evidence="9">Belongs to the GSP H family.</text>
</comment>
<protein>
    <recommendedName>
        <fullName evidence="2">Type II secretion system protein H</fullName>
    </recommendedName>
    <alternativeName>
        <fullName evidence="10">General secretion pathway protein H</fullName>
    </alternativeName>
</protein>
<dbReference type="OrthoDB" id="8594937at2"/>
<sequence>MKNIQKGFTLIELMVTIAIMAIMMAIAIPNLSEWVAKRRVAAAAEKVANMIRFGRSEAARLNRPVYLCPVQIRKDGNPNGYCKAENEGSGLALWADAESNDKKYQRNTDQPLRAIILNKAGDVRIRSQILNVNYSGGSISASNGVNTKVLAFLPDGSIRRYGLDSNGITGTGYPISGYVKYEFTDGQAREVEILKRRSAILLVSGSQVSFCDSSNTSAVCEYTDFDITKCNAYGGCSK</sequence>
<dbReference type="InterPro" id="IPR012902">
    <property type="entry name" value="N_methyl_site"/>
</dbReference>
<keyword evidence="3" id="KW-1003">Cell membrane</keyword>
<dbReference type="SUPFAM" id="SSF54523">
    <property type="entry name" value="Pili subunits"/>
    <property type="match status" value="1"/>
</dbReference>
<dbReference type="Pfam" id="PF07963">
    <property type="entry name" value="N_methyl"/>
    <property type="match status" value="1"/>
</dbReference>
<feature type="domain" description="General secretion pathway GspH" evidence="12">
    <location>
        <begin position="43"/>
        <end position="156"/>
    </location>
</feature>
<dbReference type="Gene3D" id="3.30.700.10">
    <property type="entry name" value="Glycoprotein, Type 4 Pilin"/>
    <property type="match status" value="1"/>
</dbReference>
<dbReference type="GO" id="GO:0015627">
    <property type="term" value="C:type II protein secretion system complex"/>
    <property type="evidence" value="ECO:0007669"/>
    <property type="project" value="InterPro"/>
</dbReference>
<evidence type="ECO:0000259" key="12">
    <source>
        <dbReference type="Pfam" id="PF12019"/>
    </source>
</evidence>
<dbReference type="EMBL" id="UGJJ01000001">
    <property type="protein sequence ID" value="STR00861.1"/>
    <property type="molecule type" value="Genomic_DNA"/>
</dbReference>
<keyword evidence="6 11" id="KW-0812">Transmembrane</keyword>
<keyword evidence="4" id="KW-0488">Methylation</keyword>
<keyword evidence="7 11" id="KW-1133">Transmembrane helix</keyword>
<accession>A0A377R3H3</accession>
<evidence type="ECO:0000313" key="14">
    <source>
        <dbReference type="Proteomes" id="UP000254293"/>
    </source>
</evidence>
<comment type="subcellular location">
    <subcellularLocation>
        <location evidence="1">Cell inner membrane</location>
        <topology evidence="1">Single-pass membrane protein</topology>
    </subcellularLocation>
</comment>
<dbReference type="InterPro" id="IPR045584">
    <property type="entry name" value="Pilin-like"/>
</dbReference>